<dbReference type="SUPFAM" id="SSF143081">
    <property type="entry name" value="BB1717-like"/>
    <property type="match status" value="1"/>
</dbReference>
<dbReference type="RefSeq" id="WP_148782096.1">
    <property type="nucleotide sequence ID" value="NZ_VNHU01000003.1"/>
</dbReference>
<gene>
    <name evidence="1" type="ORF">BD809_103159</name>
</gene>
<dbReference type="Proteomes" id="UP000324376">
    <property type="component" value="Unassembled WGS sequence"/>
</dbReference>
<keyword evidence="2" id="KW-1185">Reference proteome</keyword>
<evidence type="ECO:0000313" key="2">
    <source>
        <dbReference type="Proteomes" id="UP000324376"/>
    </source>
</evidence>
<reference evidence="1 2" key="1">
    <citation type="submission" date="2019-07" db="EMBL/GenBank/DDBJ databases">
        <title>Genomic Encyclopedia of Archaeal and Bacterial Type Strains, Phase II (KMG-II): from individual species to whole genera.</title>
        <authorList>
            <person name="Goeker M."/>
        </authorList>
    </citation>
    <scope>NUCLEOTIDE SEQUENCE [LARGE SCALE GENOMIC DNA]</scope>
    <source>
        <strain evidence="1 2">DSM 17527</strain>
    </source>
</reference>
<dbReference type="Pfam" id="PF02586">
    <property type="entry name" value="SRAP"/>
    <property type="match status" value="1"/>
</dbReference>
<organism evidence="1 2">
    <name type="scientific">Aquimarina intermedia</name>
    <dbReference type="NCBI Taxonomy" id="350814"/>
    <lineage>
        <taxon>Bacteria</taxon>
        <taxon>Pseudomonadati</taxon>
        <taxon>Bacteroidota</taxon>
        <taxon>Flavobacteriia</taxon>
        <taxon>Flavobacteriales</taxon>
        <taxon>Flavobacteriaceae</taxon>
        <taxon>Aquimarina</taxon>
    </lineage>
</organism>
<sequence>MLTRISNTASVNDMERMLSAKFDYEFLYSPKTVINGLKETSVALITANAPKRIQYGIWGILPDNYEDSWKPFQSSNNTLETNIKNIQDSNWLFDALLYRRCLIIATGFYTFNVKDHFMYPTYHSVKNQNIFCFAGIYNVLADGFITFTILSHSTVGSKDIIETPQPIIIKQNLYIQFLKKKFLFNQLINHELEINRDELISNPISKLVYKDKNYPINVPHLPYNQSYY</sequence>
<comment type="caution">
    <text evidence="1">The sequence shown here is derived from an EMBL/GenBank/DDBJ whole genome shotgun (WGS) entry which is preliminary data.</text>
</comment>
<dbReference type="InterPro" id="IPR003738">
    <property type="entry name" value="SRAP"/>
</dbReference>
<dbReference type="GO" id="GO:0106300">
    <property type="term" value="P:protein-DNA covalent cross-linking repair"/>
    <property type="evidence" value="ECO:0007669"/>
    <property type="project" value="InterPro"/>
</dbReference>
<accession>A0A5S5C9Q1</accession>
<dbReference type="AlphaFoldDB" id="A0A5S5C9Q1"/>
<dbReference type="OrthoDB" id="9782620at2"/>
<dbReference type="Gene3D" id="3.90.1680.10">
    <property type="entry name" value="SOS response associated peptidase-like"/>
    <property type="match status" value="1"/>
</dbReference>
<name>A0A5S5C9Q1_9FLAO</name>
<protein>
    <submittedName>
        <fullName evidence="1">SOS response associated peptidase (SRAP)</fullName>
    </submittedName>
</protein>
<dbReference type="InterPro" id="IPR036590">
    <property type="entry name" value="SRAP-like"/>
</dbReference>
<dbReference type="EMBL" id="VNHU01000003">
    <property type="protein sequence ID" value="TYP75096.1"/>
    <property type="molecule type" value="Genomic_DNA"/>
</dbReference>
<dbReference type="GO" id="GO:0003697">
    <property type="term" value="F:single-stranded DNA binding"/>
    <property type="evidence" value="ECO:0007669"/>
    <property type="project" value="InterPro"/>
</dbReference>
<proteinExistence type="predicted"/>
<evidence type="ECO:0000313" key="1">
    <source>
        <dbReference type="EMBL" id="TYP75096.1"/>
    </source>
</evidence>